<dbReference type="InterPro" id="IPR036047">
    <property type="entry name" value="F-box-like_dom_sf"/>
</dbReference>
<evidence type="ECO:0000259" key="1">
    <source>
        <dbReference type="Pfam" id="PF00646"/>
    </source>
</evidence>
<dbReference type="Pfam" id="PF00646">
    <property type="entry name" value="F-box"/>
    <property type="match status" value="1"/>
</dbReference>
<dbReference type="PANTHER" id="PTHR34145">
    <property type="entry name" value="OS02G0105600 PROTEIN"/>
    <property type="match status" value="1"/>
</dbReference>
<dbReference type="EMBL" id="JBJUIK010000014">
    <property type="protein sequence ID" value="KAL3504735.1"/>
    <property type="molecule type" value="Genomic_DNA"/>
</dbReference>
<evidence type="ECO:0000313" key="4">
    <source>
        <dbReference type="Proteomes" id="UP001630127"/>
    </source>
</evidence>
<gene>
    <name evidence="3" type="ORF">ACH5RR_034576</name>
</gene>
<evidence type="ECO:0000259" key="2">
    <source>
        <dbReference type="Pfam" id="PF24758"/>
    </source>
</evidence>
<evidence type="ECO:0008006" key="5">
    <source>
        <dbReference type="Google" id="ProtNLM"/>
    </source>
</evidence>
<dbReference type="AlphaFoldDB" id="A0ABD2YEX5"/>
<dbReference type="PANTHER" id="PTHR34145:SF68">
    <property type="entry name" value="FBD DOMAIN-CONTAINING PROTEIN"/>
    <property type="match status" value="1"/>
</dbReference>
<dbReference type="Pfam" id="PF24758">
    <property type="entry name" value="LRR_At5g56370"/>
    <property type="match status" value="1"/>
</dbReference>
<dbReference type="SUPFAM" id="SSF52047">
    <property type="entry name" value="RNI-like"/>
    <property type="match status" value="1"/>
</dbReference>
<comment type="caution">
    <text evidence="3">The sequence shown here is derived from an EMBL/GenBank/DDBJ whole genome shotgun (WGS) entry which is preliminary data.</text>
</comment>
<accession>A0ABD2YEX5</accession>
<dbReference type="InterPro" id="IPR055411">
    <property type="entry name" value="LRR_FXL15/At3g58940/PEG3-like"/>
</dbReference>
<dbReference type="SUPFAM" id="SSF81383">
    <property type="entry name" value="F-box domain"/>
    <property type="match status" value="1"/>
</dbReference>
<feature type="domain" description="F-box" evidence="1">
    <location>
        <begin position="165"/>
        <end position="196"/>
    </location>
</feature>
<name>A0ABD2YEX5_9GENT</name>
<dbReference type="InterPro" id="IPR032675">
    <property type="entry name" value="LRR_dom_sf"/>
</dbReference>
<keyword evidence="4" id="KW-1185">Reference proteome</keyword>
<dbReference type="InterPro" id="IPR053772">
    <property type="entry name" value="At1g61320/At1g61330-like"/>
</dbReference>
<protein>
    <recommendedName>
        <fullName evidence="5">F-box/LRR-repeat protein</fullName>
    </recommendedName>
</protein>
<dbReference type="Gene3D" id="3.80.10.10">
    <property type="entry name" value="Ribonuclease Inhibitor"/>
    <property type="match status" value="1"/>
</dbReference>
<evidence type="ECO:0000313" key="3">
    <source>
        <dbReference type="EMBL" id="KAL3504735.1"/>
    </source>
</evidence>
<feature type="domain" description="F-box/LRR-repeat protein 15/At3g58940/PEG3-like LRR" evidence="2">
    <location>
        <begin position="2"/>
        <end position="50"/>
    </location>
</feature>
<dbReference type="InterPro" id="IPR001810">
    <property type="entry name" value="F-box_dom"/>
</dbReference>
<sequence length="357" mass="41161">MSLRELILRCVNVTDKAIEFLLHNCPFLERLVVIGSNKFTNLLVSDPSLVLKHLEINMCSNIKSIKICNSNFVSLVISVVVENLILVNVPKVTELEILALKIDLENFVNVRDFPELSQLKHLQIDVNVWNDVSLMELTSLIKACPYLQNFVLKGSNRGHHLEDRINQLSDDILVLILSFLKLKEAAQTSVLSRRWTTLLMYIHRLDFDDPKALLRILENSTEEMTEMHSYVNWVNRILQLHKSSTVDEFRLCFPFEKFSLGMRLPSGLIVENLILMNVPELTEASVLRWRFVNWSHIFSQLSCCLSQLEILTLNIDTKIQVGARYDDSLMGLTSLIEACPYLQKFVLQDIFLTTWNN</sequence>
<dbReference type="Proteomes" id="UP001630127">
    <property type="component" value="Unassembled WGS sequence"/>
</dbReference>
<organism evidence="3 4">
    <name type="scientific">Cinchona calisaya</name>
    <dbReference type="NCBI Taxonomy" id="153742"/>
    <lineage>
        <taxon>Eukaryota</taxon>
        <taxon>Viridiplantae</taxon>
        <taxon>Streptophyta</taxon>
        <taxon>Embryophyta</taxon>
        <taxon>Tracheophyta</taxon>
        <taxon>Spermatophyta</taxon>
        <taxon>Magnoliopsida</taxon>
        <taxon>eudicotyledons</taxon>
        <taxon>Gunneridae</taxon>
        <taxon>Pentapetalae</taxon>
        <taxon>asterids</taxon>
        <taxon>lamiids</taxon>
        <taxon>Gentianales</taxon>
        <taxon>Rubiaceae</taxon>
        <taxon>Cinchonoideae</taxon>
        <taxon>Cinchoneae</taxon>
        <taxon>Cinchona</taxon>
    </lineage>
</organism>
<reference evidence="3 4" key="1">
    <citation type="submission" date="2024-11" db="EMBL/GenBank/DDBJ databases">
        <title>A near-complete genome assembly of Cinchona calisaya.</title>
        <authorList>
            <person name="Lian D.C."/>
            <person name="Zhao X.W."/>
            <person name="Wei L."/>
        </authorList>
    </citation>
    <scope>NUCLEOTIDE SEQUENCE [LARGE SCALE GENOMIC DNA]</scope>
    <source>
        <tissue evidence="3">Nenye</tissue>
    </source>
</reference>
<proteinExistence type="predicted"/>
<dbReference type="Gene3D" id="1.20.1280.50">
    <property type="match status" value="1"/>
</dbReference>